<evidence type="ECO:0000313" key="2">
    <source>
        <dbReference type="EMBL" id="MDK3072744.1"/>
    </source>
</evidence>
<proteinExistence type="predicted"/>
<keyword evidence="1" id="KW-0732">Signal</keyword>
<protein>
    <recommendedName>
        <fullName evidence="4">HdeA/HdeB family protein</fullName>
    </recommendedName>
</protein>
<comment type="caution">
    <text evidence="2">The sequence shown here is derived from an EMBL/GenBank/DDBJ whole genome shotgun (WGS) entry which is preliminary data.</text>
</comment>
<evidence type="ECO:0008006" key="4">
    <source>
        <dbReference type="Google" id="ProtNLM"/>
    </source>
</evidence>
<feature type="chain" id="PRO_5046508823" description="HdeA/HdeB family protein" evidence="1">
    <location>
        <begin position="20"/>
        <end position="101"/>
    </location>
</feature>
<keyword evidence="3" id="KW-1185">Reference proteome</keyword>
<gene>
    <name evidence="2" type="ORF">QO034_06450</name>
</gene>
<dbReference type="RefSeq" id="WP_284484679.1">
    <property type="nucleotide sequence ID" value="NZ_JASNJE010000005.1"/>
</dbReference>
<accession>A0ABT7FC91</accession>
<evidence type="ECO:0000256" key="1">
    <source>
        <dbReference type="SAM" id="SignalP"/>
    </source>
</evidence>
<evidence type="ECO:0000313" key="3">
    <source>
        <dbReference type="Proteomes" id="UP001227126"/>
    </source>
</evidence>
<feature type="signal peptide" evidence="1">
    <location>
        <begin position="1"/>
        <end position="19"/>
    </location>
</feature>
<name>A0ABT7FC91_9RHOB</name>
<sequence>MKFILITGAFTLAAATAHAEITQQNLLNTGCGALKTFFGEPALFTGMAQTFYTGYMAGISAIGLSETSIMIEYSKKCNENPDLTVARAMSAAIANAINVTQ</sequence>
<organism evidence="2 3">
    <name type="scientific">Sedimentitalea xiamensis</name>
    <dbReference type="NCBI Taxonomy" id="3050037"/>
    <lineage>
        <taxon>Bacteria</taxon>
        <taxon>Pseudomonadati</taxon>
        <taxon>Pseudomonadota</taxon>
        <taxon>Alphaproteobacteria</taxon>
        <taxon>Rhodobacterales</taxon>
        <taxon>Paracoccaceae</taxon>
        <taxon>Sedimentitalea</taxon>
    </lineage>
</organism>
<dbReference type="Proteomes" id="UP001227126">
    <property type="component" value="Unassembled WGS sequence"/>
</dbReference>
<dbReference type="EMBL" id="JASNJE010000005">
    <property type="protein sequence ID" value="MDK3072744.1"/>
    <property type="molecule type" value="Genomic_DNA"/>
</dbReference>
<reference evidence="2 3" key="1">
    <citation type="submission" date="2023-05" db="EMBL/GenBank/DDBJ databases">
        <title>Sedimentitalea sp. nov. JM2-8.</title>
        <authorList>
            <person name="Huang J."/>
        </authorList>
    </citation>
    <scope>NUCLEOTIDE SEQUENCE [LARGE SCALE GENOMIC DNA]</scope>
    <source>
        <strain evidence="2 3">JM2-8</strain>
    </source>
</reference>